<dbReference type="Pfam" id="PF01657">
    <property type="entry name" value="Stress-antifung"/>
    <property type="match status" value="2"/>
</dbReference>
<feature type="signal peptide" evidence="5">
    <location>
        <begin position="1"/>
        <end position="19"/>
    </location>
</feature>
<dbReference type="GO" id="GO:0005524">
    <property type="term" value="F:ATP binding"/>
    <property type="evidence" value="ECO:0007669"/>
    <property type="project" value="UniProtKB-UniRule"/>
</dbReference>
<dbReference type="InterPro" id="IPR002902">
    <property type="entry name" value="GNK2"/>
</dbReference>
<dbReference type="CDD" id="cd12087">
    <property type="entry name" value="TM_EGFR-like"/>
    <property type="match status" value="1"/>
</dbReference>
<dbReference type="HOGENOM" id="CLU_000288_35_0_1"/>
<dbReference type="PROSITE" id="PS50011">
    <property type="entry name" value="PROTEIN_KINASE_DOM"/>
    <property type="match status" value="1"/>
</dbReference>
<organism evidence="8 9">
    <name type="scientific">Oryza rufipogon</name>
    <name type="common">Brownbeard rice</name>
    <name type="synonym">Asian wild rice</name>
    <dbReference type="NCBI Taxonomy" id="4529"/>
    <lineage>
        <taxon>Eukaryota</taxon>
        <taxon>Viridiplantae</taxon>
        <taxon>Streptophyta</taxon>
        <taxon>Embryophyta</taxon>
        <taxon>Tracheophyta</taxon>
        <taxon>Spermatophyta</taxon>
        <taxon>Magnoliopsida</taxon>
        <taxon>Liliopsida</taxon>
        <taxon>Poales</taxon>
        <taxon>Poaceae</taxon>
        <taxon>BOP clade</taxon>
        <taxon>Oryzoideae</taxon>
        <taxon>Oryzeae</taxon>
        <taxon>Oryzinae</taxon>
        <taxon>Oryza</taxon>
    </lineage>
</organism>
<dbReference type="PROSITE" id="PS51473">
    <property type="entry name" value="GNK2"/>
    <property type="match status" value="2"/>
</dbReference>
<dbReference type="GO" id="GO:0004672">
    <property type="term" value="F:protein kinase activity"/>
    <property type="evidence" value="ECO:0007669"/>
    <property type="project" value="InterPro"/>
</dbReference>
<evidence type="ECO:0000259" key="7">
    <source>
        <dbReference type="PROSITE" id="PS51473"/>
    </source>
</evidence>
<dbReference type="InterPro" id="IPR038408">
    <property type="entry name" value="GNK2_sf"/>
</dbReference>
<keyword evidence="3" id="KW-0547">Nucleotide-binding</keyword>
<dbReference type="OMA" id="SYVENMA"/>
<dbReference type="Gene3D" id="3.30.200.20">
    <property type="entry name" value="Phosphorylase Kinase, domain 1"/>
    <property type="match status" value="1"/>
</dbReference>
<dbReference type="STRING" id="4529.A0A0E0RJT2"/>
<evidence type="ECO:0000256" key="3">
    <source>
        <dbReference type="PROSITE-ProRule" id="PRU10141"/>
    </source>
</evidence>
<dbReference type="FunFam" id="3.30.430.20:FF:000024">
    <property type="entry name" value="L-type lectin-domain containing receptor kinase IX.1"/>
    <property type="match status" value="1"/>
</dbReference>
<dbReference type="Gramene" id="ORUFI12G20410.1">
    <property type="protein sequence ID" value="ORUFI12G20410.1"/>
    <property type="gene ID" value="ORUFI12G20410"/>
</dbReference>
<reference evidence="8" key="2">
    <citation type="submission" date="2015-06" db="UniProtKB">
        <authorList>
            <consortium name="EnsemblPlants"/>
        </authorList>
    </citation>
    <scope>IDENTIFICATION</scope>
</reference>
<evidence type="ECO:0000256" key="4">
    <source>
        <dbReference type="SAM" id="Phobius"/>
    </source>
</evidence>
<dbReference type="Proteomes" id="UP000008022">
    <property type="component" value="Unassembled WGS sequence"/>
</dbReference>
<feature type="domain" description="Protein kinase" evidence="6">
    <location>
        <begin position="329"/>
        <end position="361"/>
    </location>
</feature>
<dbReference type="InterPro" id="IPR011009">
    <property type="entry name" value="Kinase-like_dom_sf"/>
</dbReference>
<evidence type="ECO:0000256" key="2">
    <source>
        <dbReference type="ARBA" id="ARBA00022737"/>
    </source>
</evidence>
<dbReference type="CDD" id="cd23509">
    <property type="entry name" value="Gnk2-like"/>
    <property type="match status" value="2"/>
</dbReference>
<keyword evidence="2" id="KW-0677">Repeat</keyword>
<keyword evidence="9" id="KW-1185">Reference proteome</keyword>
<dbReference type="FunFam" id="3.30.430.20:FF:000016">
    <property type="entry name" value="Cysteine-rich receptor-like protein kinase 10"/>
    <property type="match status" value="1"/>
</dbReference>
<evidence type="ECO:0000256" key="1">
    <source>
        <dbReference type="ARBA" id="ARBA00022729"/>
    </source>
</evidence>
<feature type="transmembrane region" description="Helical" evidence="4">
    <location>
        <begin position="264"/>
        <end position="288"/>
    </location>
</feature>
<evidence type="ECO:0000256" key="5">
    <source>
        <dbReference type="SAM" id="SignalP"/>
    </source>
</evidence>
<dbReference type="EnsemblPlants" id="ORUFI12G20410.1">
    <property type="protein sequence ID" value="ORUFI12G20410.1"/>
    <property type="gene ID" value="ORUFI12G20410"/>
</dbReference>
<keyword evidence="4" id="KW-0472">Membrane</keyword>
<reference evidence="9" key="1">
    <citation type="submission" date="2013-06" db="EMBL/GenBank/DDBJ databases">
        <authorList>
            <person name="Zhao Q."/>
        </authorList>
    </citation>
    <scope>NUCLEOTIDE SEQUENCE</scope>
    <source>
        <strain evidence="9">cv. W1943</strain>
    </source>
</reference>
<feature type="binding site" evidence="3">
    <location>
        <position position="359"/>
    </location>
    <ligand>
        <name>ATP</name>
        <dbReference type="ChEBI" id="CHEBI:30616"/>
    </ligand>
</feature>
<dbReference type="PROSITE" id="PS00107">
    <property type="entry name" value="PROTEIN_KINASE_ATP"/>
    <property type="match status" value="1"/>
</dbReference>
<keyword evidence="1 5" id="KW-0732">Signal</keyword>
<keyword evidence="4" id="KW-1133">Transmembrane helix</keyword>
<evidence type="ECO:0000313" key="8">
    <source>
        <dbReference type="EnsemblPlants" id="ORUFI12G20410.1"/>
    </source>
</evidence>
<evidence type="ECO:0000313" key="9">
    <source>
        <dbReference type="Proteomes" id="UP000008022"/>
    </source>
</evidence>
<proteinExistence type="predicted"/>
<sequence length="361" mass="39392">MASQHLILLLAIFVSLCVAAIGQGNKIVPFNPSCSTTGNYSGDSQYKKNLDQLLSTLATAATDDGWFNTSSVGTGGDDQVFGLIMCYADRNPTQCKECLAGAPAGITQVCPGSRTVNANYDACLLRYSDVSFFSVADKTVAFNVYAKSYVENMAAMNETRWQLMSQLAETAGQTKLRLDTGSTRLGSTSMMYGLAQCTRDLAVSECSTCLSDYIVQLSKIFPNNSWAAIKGYSCYLRYDLSPFGITLPPSSPVPPPSSTRSTGFVAGLSVAGAVSFMVILGVSIWLLLRRRRKHARLMREHQEMEDDFEKGTRPKRFRYDELSVATDFFSDDCKLGEGGFGSVYKGFLKDLNLEVAIKKVS</sequence>
<dbReference type="SUPFAM" id="SSF56112">
    <property type="entry name" value="Protein kinase-like (PK-like)"/>
    <property type="match status" value="1"/>
</dbReference>
<feature type="chain" id="PRO_5002372609" description="Gnk2-homologous domain-containing protein" evidence="5">
    <location>
        <begin position="20"/>
        <end position="361"/>
    </location>
</feature>
<protein>
    <recommendedName>
        <fullName evidence="10">Gnk2-homologous domain-containing protein</fullName>
    </recommendedName>
</protein>
<dbReference type="InterPro" id="IPR000719">
    <property type="entry name" value="Prot_kinase_dom"/>
</dbReference>
<feature type="domain" description="Gnk2-homologous" evidence="7">
    <location>
        <begin position="138"/>
        <end position="243"/>
    </location>
</feature>
<evidence type="ECO:0000259" key="6">
    <source>
        <dbReference type="PROSITE" id="PS50011"/>
    </source>
</evidence>
<keyword evidence="3" id="KW-0067">ATP-binding</keyword>
<dbReference type="PANTHER" id="PTHR32099:SF102">
    <property type="entry name" value="OS12G0608700 PROTEIN"/>
    <property type="match status" value="1"/>
</dbReference>
<dbReference type="InterPro" id="IPR017441">
    <property type="entry name" value="Protein_kinase_ATP_BS"/>
</dbReference>
<name>A0A0E0RJT2_ORYRU</name>
<dbReference type="Gene3D" id="3.30.430.20">
    <property type="entry name" value="Gnk2 domain, C-X8-C-X2-C motif"/>
    <property type="match status" value="2"/>
</dbReference>
<evidence type="ECO:0008006" key="10">
    <source>
        <dbReference type="Google" id="ProtNLM"/>
    </source>
</evidence>
<dbReference type="PANTHER" id="PTHR32099">
    <property type="entry name" value="CYSTEINE-RICH REPEAT SECRETORY PROTEIN"/>
    <property type="match status" value="1"/>
</dbReference>
<dbReference type="AlphaFoldDB" id="A0A0E0RJT2"/>
<feature type="domain" description="Gnk2-homologous" evidence="7">
    <location>
        <begin position="28"/>
        <end position="132"/>
    </location>
</feature>
<keyword evidence="4" id="KW-0812">Transmembrane</keyword>
<accession>A0A0E0RJT2</accession>